<keyword evidence="2" id="KW-1185">Reference proteome</keyword>
<dbReference type="Proteomes" id="UP000030693">
    <property type="component" value="Unassembled WGS sequence"/>
</dbReference>
<dbReference type="GeneID" id="20528295"/>
<name>A0A058Z866_FONAL</name>
<dbReference type="AlphaFoldDB" id="A0A058Z866"/>
<dbReference type="EMBL" id="KB932205">
    <property type="protein sequence ID" value="KCV70108.1"/>
    <property type="molecule type" value="Genomic_DNA"/>
</dbReference>
<protein>
    <submittedName>
        <fullName evidence="1">Uncharacterized protein</fullName>
    </submittedName>
</protein>
<dbReference type="RefSeq" id="XP_009495714.1">
    <property type="nucleotide sequence ID" value="XM_009497439.1"/>
</dbReference>
<reference evidence="1" key="1">
    <citation type="submission" date="2013-04" db="EMBL/GenBank/DDBJ databases">
        <title>The Genome Sequence of Fonticula alba ATCC 38817.</title>
        <authorList>
            <consortium name="The Broad Institute Genomics Platform"/>
            <person name="Russ C."/>
            <person name="Cuomo C."/>
            <person name="Burger G."/>
            <person name="Gray M.W."/>
            <person name="Holland P.W.H."/>
            <person name="King N."/>
            <person name="Lang F.B.F."/>
            <person name="Roger A.J."/>
            <person name="Ruiz-Trillo I."/>
            <person name="Brown M."/>
            <person name="Walker B."/>
            <person name="Young S."/>
            <person name="Zeng Q."/>
            <person name="Gargeya S."/>
            <person name="Fitzgerald M."/>
            <person name="Haas B."/>
            <person name="Abouelleil A."/>
            <person name="Allen A.W."/>
            <person name="Alvarado L."/>
            <person name="Arachchi H.M."/>
            <person name="Berlin A.M."/>
            <person name="Chapman S.B."/>
            <person name="Gainer-Dewar J."/>
            <person name="Goldberg J."/>
            <person name="Griggs A."/>
            <person name="Gujja S."/>
            <person name="Hansen M."/>
            <person name="Howarth C."/>
            <person name="Imamovic A."/>
            <person name="Ireland A."/>
            <person name="Larimer J."/>
            <person name="McCowan C."/>
            <person name="Murphy C."/>
            <person name="Pearson M."/>
            <person name="Poon T.W."/>
            <person name="Priest M."/>
            <person name="Roberts A."/>
            <person name="Saif S."/>
            <person name="Shea T."/>
            <person name="Sisk P."/>
            <person name="Sykes S."/>
            <person name="Wortman J."/>
            <person name="Nusbaum C."/>
            <person name="Birren B."/>
        </authorList>
    </citation>
    <scope>NUCLEOTIDE SEQUENCE [LARGE SCALE GENOMIC DNA]</scope>
    <source>
        <strain evidence="1">ATCC 38817</strain>
    </source>
</reference>
<sequence>MIPAPARIHTLGGQLFGGLMWSWVFYRMKVSIFHDESILAHFGLIEQPKQLGTHH</sequence>
<evidence type="ECO:0000313" key="1">
    <source>
        <dbReference type="EMBL" id="KCV70108.1"/>
    </source>
</evidence>
<proteinExistence type="predicted"/>
<gene>
    <name evidence="1" type="ORF">H696_03570</name>
</gene>
<evidence type="ECO:0000313" key="2">
    <source>
        <dbReference type="Proteomes" id="UP000030693"/>
    </source>
</evidence>
<organism evidence="1">
    <name type="scientific">Fonticula alba</name>
    <name type="common">Slime mold</name>
    <dbReference type="NCBI Taxonomy" id="691883"/>
    <lineage>
        <taxon>Eukaryota</taxon>
        <taxon>Rotosphaerida</taxon>
        <taxon>Fonticulaceae</taxon>
        <taxon>Fonticula</taxon>
    </lineage>
</organism>
<accession>A0A058Z866</accession>